<organism evidence="2 3">
    <name type="scientific">Plasticicumulans acidivorans</name>
    <dbReference type="NCBI Taxonomy" id="886464"/>
    <lineage>
        <taxon>Bacteria</taxon>
        <taxon>Pseudomonadati</taxon>
        <taxon>Pseudomonadota</taxon>
        <taxon>Gammaproteobacteria</taxon>
        <taxon>Candidatus Competibacteraceae</taxon>
        <taxon>Plasticicumulans</taxon>
    </lineage>
</organism>
<feature type="region of interest" description="Disordered" evidence="1">
    <location>
        <begin position="1"/>
        <end position="26"/>
    </location>
</feature>
<protein>
    <submittedName>
        <fullName evidence="2">Uncharacterized protein</fullName>
    </submittedName>
</protein>
<evidence type="ECO:0000313" key="3">
    <source>
        <dbReference type="Proteomes" id="UP000246569"/>
    </source>
</evidence>
<keyword evidence="3" id="KW-1185">Reference proteome</keyword>
<reference evidence="2 3" key="1">
    <citation type="submission" date="2018-05" db="EMBL/GenBank/DDBJ databases">
        <title>Genomic Encyclopedia of Type Strains, Phase IV (KMG-IV): sequencing the most valuable type-strain genomes for metagenomic binning, comparative biology and taxonomic classification.</title>
        <authorList>
            <person name="Goeker M."/>
        </authorList>
    </citation>
    <scope>NUCLEOTIDE SEQUENCE [LARGE SCALE GENOMIC DNA]</scope>
    <source>
        <strain evidence="2 3">DSM 23606</strain>
    </source>
</reference>
<proteinExistence type="predicted"/>
<dbReference type="AlphaFoldDB" id="A0A317N0Y6"/>
<dbReference type="Proteomes" id="UP000246569">
    <property type="component" value="Unassembled WGS sequence"/>
</dbReference>
<gene>
    <name evidence="2" type="ORF">C7443_101279</name>
</gene>
<name>A0A317N0Y6_9GAMM</name>
<dbReference type="RefSeq" id="WP_110016786.1">
    <property type="nucleotide sequence ID" value="NZ_QGTJ01000001.1"/>
</dbReference>
<dbReference type="EMBL" id="QGTJ01000001">
    <property type="protein sequence ID" value="PWV65794.1"/>
    <property type="molecule type" value="Genomic_DNA"/>
</dbReference>
<accession>A0A317N0Y6</accession>
<evidence type="ECO:0000256" key="1">
    <source>
        <dbReference type="SAM" id="MobiDB-lite"/>
    </source>
</evidence>
<comment type="caution">
    <text evidence="2">The sequence shown here is derived from an EMBL/GenBank/DDBJ whole genome shotgun (WGS) entry which is preliminary data.</text>
</comment>
<feature type="compositionally biased region" description="Low complexity" evidence="1">
    <location>
        <begin position="13"/>
        <end position="26"/>
    </location>
</feature>
<evidence type="ECO:0000313" key="2">
    <source>
        <dbReference type="EMBL" id="PWV65794.1"/>
    </source>
</evidence>
<sequence length="124" mass="12970">MPVPTFQVPHPAPSRAAQAAGAGAAPQTPAYLQQKLAPDPQLLAAARAALAQLDSALHAARPERVKVMKDADRRNAVEALNAASAEAAARLDALPAAARRTLVREQAAQSPRLAAWLGKHGYED</sequence>